<evidence type="ECO:0008006" key="5">
    <source>
        <dbReference type="Google" id="ProtNLM"/>
    </source>
</evidence>
<name>A0A8X6M411_TRICU</name>
<feature type="chain" id="PRO_5036482234" description="Lipoprotein" evidence="2">
    <location>
        <begin position="22"/>
        <end position="169"/>
    </location>
</feature>
<protein>
    <recommendedName>
        <fullName evidence="5">Lipoprotein</fullName>
    </recommendedName>
</protein>
<feature type="transmembrane region" description="Helical" evidence="1">
    <location>
        <begin position="145"/>
        <end position="164"/>
    </location>
</feature>
<keyword evidence="2" id="KW-0732">Signal</keyword>
<dbReference type="OrthoDB" id="6410029at2759"/>
<keyword evidence="4" id="KW-1185">Reference proteome</keyword>
<feature type="signal peptide" evidence="2">
    <location>
        <begin position="1"/>
        <end position="21"/>
    </location>
</feature>
<dbReference type="AlphaFoldDB" id="A0A8X6M411"/>
<keyword evidence="1" id="KW-0812">Transmembrane</keyword>
<keyword evidence="1" id="KW-0472">Membrane</keyword>
<dbReference type="EMBL" id="BMAO01009483">
    <property type="protein sequence ID" value="GFR31147.1"/>
    <property type="molecule type" value="Genomic_DNA"/>
</dbReference>
<evidence type="ECO:0000256" key="2">
    <source>
        <dbReference type="SAM" id="SignalP"/>
    </source>
</evidence>
<evidence type="ECO:0000313" key="3">
    <source>
        <dbReference type="EMBL" id="GFR31147.1"/>
    </source>
</evidence>
<gene>
    <name evidence="3" type="primary">AVEN_63158_1</name>
    <name evidence="3" type="ORF">TNCT_628301</name>
</gene>
<evidence type="ECO:0000313" key="4">
    <source>
        <dbReference type="Proteomes" id="UP000887116"/>
    </source>
</evidence>
<sequence>MNSKNILGFLWLMALFTCTKEVPLDQTVEEQKISNRTSDAEDIDWDAFKKFREKSTNGSDLQNNASDRWNHSRMLSKASTTAAYEDWWFYSTRRPRLAYRDYPGKPGVATWKEITPVSSDNRKSRKISPTASGILSSSWRLLSNIQNTIFFTFIGIVFSYMIFLRHHGF</sequence>
<accession>A0A8X6M411</accession>
<evidence type="ECO:0000256" key="1">
    <source>
        <dbReference type="SAM" id="Phobius"/>
    </source>
</evidence>
<reference evidence="3" key="1">
    <citation type="submission" date="2020-07" db="EMBL/GenBank/DDBJ databases">
        <title>Multicomponent nature underlies the extraordinary mechanical properties of spider dragline silk.</title>
        <authorList>
            <person name="Kono N."/>
            <person name="Nakamura H."/>
            <person name="Mori M."/>
            <person name="Yoshida Y."/>
            <person name="Ohtoshi R."/>
            <person name="Malay A.D."/>
            <person name="Moran D.A.P."/>
            <person name="Tomita M."/>
            <person name="Numata K."/>
            <person name="Arakawa K."/>
        </authorList>
    </citation>
    <scope>NUCLEOTIDE SEQUENCE</scope>
</reference>
<dbReference type="Proteomes" id="UP000887116">
    <property type="component" value="Unassembled WGS sequence"/>
</dbReference>
<comment type="caution">
    <text evidence="3">The sequence shown here is derived from an EMBL/GenBank/DDBJ whole genome shotgun (WGS) entry which is preliminary data.</text>
</comment>
<keyword evidence="1" id="KW-1133">Transmembrane helix</keyword>
<proteinExistence type="predicted"/>
<organism evidence="3 4">
    <name type="scientific">Trichonephila clavata</name>
    <name type="common">Joro spider</name>
    <name type="synonym">Nephila clavata</name>
    <dbReference type="NCBI Taxonomy" id="2740835"/>
    <lineage>
        <taxon>Eukaryota</taxon>
        <taxon>Metazoa</taxon>
        <taxon>Ecdysozoa</taxon>
        <taxon>Arthropoda</taxon>
        <taxon>Chelicerata</taxon>
        <taxon>Arachnida</taxon>
        <taxon>Araneae</taxon>
        <taxon>Araneomorphae</taxon>
        <taxon>Entelegynae</taxon>
        <taxon>Araneoidea</taxon>
        <taxon>Nephilidae</taxon>
        <taxon>Trichonephila</taxon>
    </lineage>
</organism>